<evidence type="ECO:0000313" key="4">
    <source>
        <dbReference type="Proteomes" id="UP001175271"/>
    </source>
</evidence>
<evidence type="ECO:0000256" key="1">
    <source>
        <dbReference type="SAM" id="Phobius"/>
    </source>
</evidence>
<evidence type="ECO:0000313" key="3">
    <source>
        <dbReference type="EMBL" id="KAK0403260.1"/>
    </source>
</evidence>
<accession>A0AA39HCU1</accession>
<feature type="transmembrane region" description="Helical" evidence="1">
    <location>
        <begin position="178"/>
        <end position="203"/>
    </location>
</feature>
<keyword evidence="1" id="KW-0812">Transmembrane</keyword>
<gene>
    <name evidence="3" type="ORF">QR680_016818</name>
</gene>
<keyword evidence="1" id="KW-0472">Membrane</keyword>
<name>A0AA39HCU1_9BILA</name>
<sequence length="258" mass="29509">MVARRFTALLFFLSFLWTPTTAKGVFEIDQVGYEVDERIAAREEGRDTYKLEICLNDTYACEDSATVELRLGKSSNSIIFDKRPGYWNGYRLELHFRNSLNLTYHHIQNTDDQLFQPHEWKQETHKFGFFTLTLRHRFFCEEGFYGIHCDKVVTTPEVTTTTPTPADPSNQPSESHEIVPYFFFPALALVLIAVTFSVAFLLYRLCSRRTNLHALHDDPETGSQVSVATLTSSLSSGEDSEDTVGRIAVEVKEINECE</sequence>
<organism evidence="3 4">
    <name type="scientific">Steinernema hermaphroditum</name>
    <dbReference type="NCBI Taxonomy" id="289476"/>
    <lineage>
        <taxon>Eukaryota</taxon>
        <taxon>Metazoa</taxon>
        <taxon>Ecdysozoa</taxon>
        <taxon>Nematoda</taxon>
        <taxon>Chromadorea</taxon>
        <taxon>Rhabditida</taxon>
        <taxon>Tylenchina</taxon>
        <taxon>Panagrolaimomorpha</taxon>
        <taxon>Strongyloidoidea</taxon>
        <taxon>Steinernematidae</taxon>
        <taxon>Steinernema</taxon>
    </lineage>
</organism>
<keyword evidence="2" id="KW-0732">Signal</keyword>
<feature type="chain" id="PRO_5041453427" evidence="2">
    <location>
        <begin position="23"/>
        <end position="258"/>
    </location>
</feature>
<dbReference type="Proteomes" id="UP001175271">
    <property type="component" value="Unassembled WGS sequence"/>
</dbReference>
<feature type="signal peptide" evidence="2">
    <location>
        <begin position="1"/>
        <end position="22"/>
    </location>
</feature>
<reference evidence="3" key="1">
    <citation type="submission" date="2023-06" db="EMBL/GenBank/DDBJ databases">
        <title>Genomic analysis of the entomopathogenic nematode Steinernema hermaphroditum.</title>
        <authorList>
            <person name="Schwarz E.M."/>
            <person name="Heppert J.K."/>
            <person name="Baniya A."/>
            <person name="Schwartz H.T."/>
            <person name="Tan C.-H."/>
            <person name="Antoshechkin I."/>
            <person name="Sternberg P.W."/>
            <person name="Goodrich-Blair H."/>
            <person name="Dillman A.R."/>
        </authorList>
    </citation>
    <scope>NUCLEOTIDE SEQUENCE</scope>
    <source>
        <strain evidence="3">PS9179</strain>
        <tissue evidence="3">Whole animal</tissue>
    </source>
</reference>
<proteinExistence type="predicted"/>
<evidence type="ECO:0000256" key="2">
    <source>
        <dbReference type="SAM" id="SignalP"/>
    </source>
</evidence>
<protein>
    <submittedName>
        <fullName evidence="3">Uncharacterized protein</fullName>
    </submittedName>
</protein>
<dbReference type="EMBL" id="JAUCMV010000004">
    <property type="protein sequence ID" value="KAK0403260.1"/>
    <property type="molecule type" value="Genomic_DNA"/>
</dbReference>
<keyword evidence="1" id="KW-1133">Transmembrane helix</keyword>
<comment type="caution">
    <text evidence="3">The sequence shown here is derived from an EMBL/GenBank/DDBJ whole genome shotgun (WGS) entry which is preliminary data.</text>
</comment>
<dbReference type="AlphaFoldDB" id="A0AA39HCU1"/>
<keyword evidence="4" id="KW-1185">Reference proteome</keyword>